<evidence type="ECO:0000313" key="2">
    <source>
        <dbReference type="EMBL" id="KAF9454039.1"/>
    </source>
</evidence>
<keyword evidence="3" id="KW-1185">Reference proteome</keyword>
<organism evidence="2 3">
    <name type="scientific">Macrolepiota fuliginosa MF-IS2</name>
    <dbReference type="NCBI Taxonomy" id="1400762"/>
    <lineage>
        <taxon>Eukaryota</taxon>
        <taxon>Fungi</taxon>
        <taxon>Dikarya</taxon>
        <taxon>Basidiomycota</taxon>
        <taxon>Agaricomycotina</taxon>
        <taxon>Agaricomycetes</taxon>
        <taxon>Agaricomycetidae</taxon>
        <taxon>Agaricales</taxon>
        <taxon>Agaricineae</taxon>
        <taxon>Agaricaceae</taxon>
        <taxon>Macrolepiota</taxon>
    </lineage>
</organism>
<proteinExistence type="predicted"/>
<dbReference type="AlphaFoldDB" id="A0A9P5XNF7"/>
<feature type="compositionally biased region" description="Basic and acidic residues" evidence="1">
    <location>
        <begin position="162"/>
        <end position="173"/>
    </location>
</feature>
<name>A0A9P5XNF7_9AGAR</name>
<feature type="region of interest" description="Disordered" evidence="1">
    <location>
        <begin position="151"/>
        <end position="173"/>
    </location>
</feature>
<evidence type="ECO:0000313" key="3">
    <source>
        <dbReference type="Proteomes" id="UP000807342"/>
    </source>
</evidence>
<sequence>MLIRILMYSRSHCYPPMRVLLDLTLNKAYARPEPKGMYKAAHHHGHILSKNSSFPYFIYRLGGAQEVRVRVVYRRCEVWGSSIFVQGSSLYTACRVMLRGTELFPGNSQLIRNSRRNCDCKDRQEVNGVKHHYAIEPPGNQIKLNSADINAQTGKPSADNIDGDKKENINQMA</sequence>
<gene>
    <name evidence="2" type="ORF">P691DRAFT_530593</name>
</gene>
<reference evidence="2" key="1">
    <citation type="submission" date="2020-11" db="EMBL/GenBank/DDBJ databases">
        <authorList>
            <consortium name="DOE Joint Genome Institute"/>
            <person name="Ahrendt S."/>
            <person name="Riley R."/>
            <person name="Andreopoulos W."/>
            <person name="Labutti K."/>
            <person name="Pangilinan J."/>
            <person name="Ruiz-Duenas F.J."/>
            <person name="Barrasa J.M."/>
            <person name="Sanchez-Garcia M."/>
            <person name="Camarero S."/>
            <person name="Miyauchi S."/>
            <person name="Serrano A."/>
            <person name="Linde D."/>
            <person name="Babiker R."/>
            <person name="Drula E."/>
            <person name="Ayuso-Fernandez I."/>
            <person name="Pacheco R."/>
            <person name="Padilla G."/>
            <person name="Ferreira P."/>
            <person name="Barriuso J."/>
            <person name="Kellner H."/>
            <person name="Castanera R."/>
            <person name="Alfaro M."/>
            <person name="Ramirez L."/>
            <person name="Pisabarro A.G."/>
            <person name="Kuo A."/>
            <person name="Tritt A."/>
            <person name="Lipzen A."/>
            <person name="He G."/>
            <person name="Yan M."/>
            <person name="Ng V."/>
            <person name="Cullen D."/>
            <person name="Martin F."/>
            <person name="Rosso M.-N."/>
            <person name="Henrissat B."/>
            <person name="Hibbett D."/>
            <person name="Martinez A.T."/>
            <person name="Grigoriev I.V."/>
        </authorList>
    </citation>
    <scope>NUCLEOTIDE SEQUENCE</scope>
    <source>
        <strain evidence="2">MF-IS2</strain>
    </source>
</reference>
<comment type="caution">
    <text evidence="2">The sequence shown here is derived from an EMBL/GenBank/DDBJ whole genome shotgun (WGS) entry which is preliminary data.</text>
</comment>
<dbReference type="EMBL" id="MU151057">
    <property type="protein sequence ID" value="KAF9454039.1"/>
    <property type="molecule type" value="Genomic_DNA"/>
</dbReference>
<accession>A0A9P5XNF7</accession>
<evidence type="ECO:0000256" key="1">
    <source>
        <dbReference type="SAM" id="MobiDB-lite"/>
    </source>
</evidence>
<dbReference type="Proteomes" id="UP000807342">
    <property type="component" value="Unassembled WGS sequence"/>
</dbReference>
<protein>
    <submittedName>
        <fullName evidence="2">Uncharacterized protein</fullName>
    </submittedName>
</protein>